<dbReference type="AlphaFoldDB" id="A0A167GZV4"/>
<keyword evidence="1" id="KW-0812">Transmembrane</keyword>
<dbReference type="Gene3D" id="2.40.50.1020">
    <property type="entry name" value="LytTr DNA-binding domain"/>
    <property type="match status" value="1"/>
</dbReference>
<keyword evidence="1" id="KW-1133">Transmembrane helix</keyword>
<gene>
    <name evidence="3" type="ORF">ULVI_11325</name>
</gene>
<comment type="caution">
    <text evidence="3">The sequence shown here is derived from an EMBL/GenBank/DDBJ whole genome shotgun (WGS) entry which is preliminary data.</text>
</comment>
<name>A0A167GZV4_9FLAO</name>
<dbReference type="Pfam" id="PF04397">
    <property type="entry name" value="LytTR"/>
    <property type="match status" value="1"/>
</dbReference>
<dbReference type="GO" id="GO:0003677">
    <property type="term" value="F:DNA binding"/>
    <property type="evidence" value="ECO:0007669"/>
    <property type="project" value="InterPro"/>
</dbReference>
<feature type="transmembrane region" description="Helical" evidence="1">
    <location>
        <begin position="85"/>
        <end position="106"/>
    </location>
</feature>
<evidence type="ECO:0000259" key="2">
    <source>
        <dbReference type="PROSITE" id="PS50930"/>
    </source>
</evidence>
<organism evidence="3 4">
    <name type="scientific">Cochleicola gelatinilyticus</name>
    <dbReference type="NCBI Taxonomy" id="1763537"/>
    <lineage>
        <taxon>Bacteria</taxon>
        <taxon>Pseudomonadati</taxon>
        <taxon>Bacteroidota</taxon>
        <taxon>Flavobacteriia</taxon>
        <taxon>Flavobacteriales</taxon>
        <taxon>Flavobacteriaceae</taxon>
        <taxon>Cochleicola</taxon>
    </lineage>
</organism>
<dbReference type="PROSITE" id="PS50930">
    <property type="entry name" value="HTH_LYTTR"/>
    <property type="match status" value="1"/>
</dbReference>
<keyword evidence="1" id="KW-0472">Membrane</keyword>
<dbReference type="STRING" id="1763537.ULVI_11325"/>
<proteinExistence type="predicted"/>
<dbReference type="InterPro" id="IPR007492">
    <property type="entry name" value="LytTR_DNA-bd_dom"/>
</dbReference>
<evidence type="ECO:0000313" key="4">
    <source>
        <dbReference type="Proteomes" id="UP000077013"/>
    </source>
</evidence>
<accession>A0A167GZV4</accession>
<dbReference type="SMART" id="SM00850">
    <property type="entry name" value="LytTR"/>
    <property type="match status" value="1"/>
</dbReference>
<dbReference type="OrthoDB" id="1374288at2"/>
<evidence type="ECO:0000313" key="3">
    <source>
        <dbReference type="EMBL" id="OAB78067.1"/>
    </source>
</evidence>
<sequence length="263" mass="30673">MLKILYPFDPSLKHHLLIALGLAIWIFLFLTLTEPLNTQEFSRGEKFVFLPIYGLAGATAYLFMLPLQYYIYGKMKKRWKVLNEFVFFLCMLTTGLIFSRSIYLYIVVPNDNNPYSLWYFITSIYLPAIVTIFPIIAIGRWAFGRYYEKKIDDQKIQIDGEGTYEGLRLQLKDLIRVKADDNYVEISYLTNGTLKKQLIRTKLSKVEHVIPELMRTHRSYLINPLHFQQFSMDSGKLIVLLTAELVVPVSKTYATSIKQNLLN</sequence>
<feature type="transmembrane region" description="Helical" evidence="1">
    <location>
        <begin position="118"/>
        <end position="143"/>
    </location>
</feature>
<feature type="transmembrane region" description="Helical" evidence="1">
    <location>
        <begin position="12"/>
        <end position="32"/>
    </location>
</feature>
<reference evidence="3 4" key="1">
    <citation type="submission" date="2016-02" db="EMBL/GenBank/DDBJ databases">
        <title>Ulvibacter sp. LPB0005, isolated from Thais luteostoma.</title>
        <authorList>
            <person name="Shin S.-K."/>
            <person name="Yi H."/>
        </authorList>
    </citation>
    <scope>NUCLEOTIDE SEQUENCE [LARGE SCALE GENOMIC DNA]</scope>
    <source>
        <strain evidence="3 4">LPB0005</strain>
    </source>
</reference>
<protein>
    <submittedName>
        <fullName evidence="3">Transcriptional regulator</fullName>
    </submittedName>
</protein>
<dbReference type="Proteomes" id="UP000077013">
    <property type="component" value="Unassembled WGS sequence"/>
</dbReference>
<keyword evidence="4" id="KW-1185">Reference proteome</keyword>
<feature type="transmembrane region" description="Helical" evidence="1">
    <location>
        <begin position="52"/>
        <end position="73"/>
    </location>
</feature>
<evidence type="ECO:0000256" key="1">
    <source>
        <dbReference type="SAM" id="Phobius"/>
    </source>
</evidence>
<feature type="domain" description="HTH LytTR-type" evidence="2">
    <location>
        <begin position="169"/>
        <end position="263"/>
    </location>
</feature>
<dbReference type="EMBL" id="LRXL01000045">
    <property type="protein sequence ID" value="OAB78067.1"/>
    <property type="molecule type" value="Genomic_DNA"/>
</dbReference>